<dbReference type="EMBL" id="JBDJPC010000002">
    <property type="protein sequence ID" value="KAL1513185.1"/>
    <property type="molecule type" value="Genomic_DNA"/>
</dbReference>
<feature type="transmembrane region" description="Helical" evidence="1">
    <location>
        <begin position="149"/>
        <end position="167"/>
    </location>
</feature>
<keyword evidence="1" id="KW-0812">Transmembrane</keyword>
<protein>
    <submittedName>
        <fullName evidence="2">Uncharacterized protein</fullName>
    </submittedName>
</protein>
<dbReference type="InterPro" id="IPR011701">
    <property type="entry name" value="MFS"/>
</dbReference>
<feature type="transmembrane region" description="Helical" evidence="1">
    <location>
        <begin position="12"/>
        <end position="32"/>
    </location>
</feature>
<name>A0ABD1F926_HYPHA</name>
<dbReference type="PANTHER" id="PTHR11360">
    <property type="entry name" value="MONOCARBOXYLATE TRANSPORTER"/>
    <property type="match status" value="1"/>
</dbReference>
<organism evidence="2 3">
    <name type="scientific">Hypothenemus hampei</name>
    <name type="common">Coffee berry borer</name>
    <dbReference type="NCBI Taxonomy" id="57062"/>
    <lineage>
        <taxon>Eukaryota</taxon>
        <taxon>Metazoa</taxon>
        <taxon>Ecdysozoa</taxon>
        <taxon>Arthropoda</taxon>
        <taxon>Hexapoda</taxon>
        <taxon>Insecta</taxon>
        <taxon>Pterygota</taxon>
        <taxon>Neoptera</taxon>
        <taxon>Endopterygota</taxon>
        <taxon>Coleoptera</taxon>
        <taxon>Polyphaga</taxon>
        <taxon>Cucujiformia</taxon>
        <taxon>Curculionidae</taxon>
        <taxon>Scolytinae</taxon>
        <taxon>Hypothenemus</taxon>
    </lineage>
</organism>
<keyword evidence="1" id="KW-1133">Transmembrane helix</keyword>
<feature type="transmembrane region" description="Helical" evidence="1">
    <location>
        <begin position="415"/>
        <end position="436"/>
    </location>
</feature>
<dbReference type="Pfam" id="PF07690">
    <property type="entry name" value="MFS_1"/>
    <property type="match status" value="1"/>
</dbReference>
<proteinExistence type="predicted"/>
<evidence type="ECO:0000256" key="1">
    <source>
        <dbReference type="SAM" id="Phobius"/>
    </source>
</evidence>
<feature type="transmembrane region" description="Helical" evidence="1">
    <location>
        <begin position="119"/>
        <end position="137"/>
    </location>
</feature>
<dbReference type="InterPro" id="IPR036259">
    <property type="entry name" value="MFS_trans_sf"/>
</dbReference>
<accession>A0ABD1F926</accession>
<keyword evidence="3" id="KW-1185">Reference proteome</keyword>
<feature type="transmembrane region" description="Helical" evidence="1">
    <location>
        <begin position="174"/>
        <end position="196"/>
    </location>
</feature>
<dbReference type="PANTHER" id="PTHR11360:SF309">
    <property type="entry name" value="MONOCARBOXYLATE TRANSPORTER 7-LIKE PROTEIN"/>
    <property type="match status" value="1"/>
</dbReference>
<keyword evidence="1" id="KW-0472">Membrane</keyword>
<dbReference type="InterPro" id="IPR050327">
    <property type="entry name" value="Proton-linked_MCT"/>
</dbReference>
<gene>
    <name evidence="2" type="ORF">ABEB36_002629</name>
</gene>
<feature type="transmembrane region" description="Helical" evidence="1">
    <location>
        <begin position="448"/>
        <end position="468"/>
    </location>
</feature>
<dbReference type="Gene3D" id="1.20.1250.20">
    <property type="entry name" value="MFS general substrate transporter like domains"/>
    <property type="match status" value="1"/>
</dbReference>
<sequence>MASEDQHSVPKEGGWGYVIVAATVVIIGMAVMTDMSLNNNESNFLIKKPHMVVLHPPYVFFNDSNLTVNMDNFTTSDIFGEILYLTSNTFLLIYISAISYSLSGILACFLLMRFSYRKVSFVGSILFLVGSIARIFVQNFTELAISREFIQRLGMGLLMAACLTALNSNFVKKIALMTCLHETSVYVFGMVIPLLANWGVETFGSRETLIGLFLLCCLCLPASAMLKPPPKEMIVSEEEQNENDEDEDISSPGVLSLAESKELTIPLVDRIAFKTTFSRLSEKLTLLNSYKYWNTVIGISLALNADACFFALMPVLNLRISANQKMESLLELDNYSAPELIFRIVLTIVLGFVKLNSRMMILSTSALVVVIRVVLVPFISTKSQFIIFECLKCFTQAPVPLVFSEEYKDNFTTAYCIFMVMYSVVSLIFTGSIHLALHCTDAVKKTEYMYIAAYAICVIIWTLEFTVFRKKPTNNDQNLNEDQ</sequence>
<reference evidence="2 3" key="1">
    <citation type="submission" date="2024-05" db="EMBL/GenBank/DDBJ databases">
        <title>Genetic variation in Jamaican populations of the coffee berry borer (Hypothenemus hampei).</title>
        <authorList>
            <person name="Errbii M."/>
            <person name="Myrie A."/>
        </authorList>
    </citation>
    <scope>NUCLEOTIDE SEQUENCE [LARGE SCALE GENOMIC DNA]</scope>
    <source>
        <strain evidence="2">JA-Hopewell-2020-01-JO</strain>
        <tissue evidence="2">Whole body</tissue>
    </source>
</reference>
<dbReference type="AlphaFoldDB" id="A0ABD1F926"/>
<evidence type="ECO:0000313" key="3">
    <source>
        <dbReference type="Proteomes" id="UP001566132"/>
    </source>
</evidence>
<feature type="transmembrane region" description="Helical" evidence="1">
    <location>
        <begin position="335"/>
        <end position="353"/>
    </location>
</feature>
<dbReference type="Proteomes" id="UP001566132">
    <property type="component" value="Unassembled WGS sequence"/>
</dbReference>
<dbReference type="SUPFAM" id="SSF103473">
    <property type="entry name" value="MFS general substrate transporter"/>
    <property type="match status" value="1"/>
</dbReference>
<feature type="transmembrane region" description="Helical" evidence="1">
    <location>
        <begin position="91"/>
        <end position="112"/>
    </location>
</feature>
<feature type="transmembrane region" description="Helical" evidence="1">
    <location>
        <begin position="360"/>
        <end position="379"/>
    </location>
</feature>
<feature type="transmembrane region" description="Helical" evidence="1">
    <location>
        <begin position="208"/>
        <end position="226"/>
    </location>
</feature>
<evidence type="ECO:0000313" key="2">
    <source>
        <dbReference type="EMBL" id="KAL1513185.1"/>
    </source>
</evidence>
<comment type="caution">
    <text evidence="2">The sequence shown here is derived from an EMBL/GenBank/DDBJ whole genome shotgun (WGS) entry which is preliminary data.</text>
</comment>
<feature type="transmembrane region" description="Helical" evidence="1">
    <location>
        <begin position="292"/>
        <end position="315"/>
    </location>
</feature>